<feature type="signal peptide" evidence="6">
    <location>
        <begin position="1"/>
        <end position="22"/>
    </location>
</feature>
<evidence type="ECO:0000256" key="3">
    <source>
        <dbReference type="ARBA" id="ARBA00022525"/>
    </source>
</evidence>
<dbReference type="SUPFAM" id="SSF52058">
    <property type="entry name" value="L domain-like"/>
    <property type="match status" value="2"/>
</dbReference>
<dbReference type="PANTHER" id="PTHR31018">
    <property type="entry name" value="SPORULATION-SPECIFIC PROTEIN-RELATED"/>
    <property type="match status" value="1"/>
</dbReference>
<keyword evidence="5" id="KW-0325">Glycoprotein</keyword>
<evidence type="ECO:0000256" key="5">
    <source>
        <dbReference type="ARBA" id="ARBA00023180"/>
    </source>
</evidence>
<dbReference type="InterPro" id="IPR051648">
    <property type="entry name" value="CWI-Assembly_Regulator"/>
</dbReference>
<name>C6VYQ1_DYAFD</name>
<dbReference type="PANTHER" id="PTHR31018:SF3">
    <property type="entry name" value="RECEPTOR PROTEIN-TYROSINE KINASE"/>
    <property type="match status" value="1"/>
</dbReference>
<dbReference type="Pfam" id="PF18962">
    <property type="entry name" value="Por_Secre_tail"/>
    <property type="match status" value="1"/>
</dbReference>
<dbReference type="InterPro" id="IPR026444">
    <property type="entry name" value="Secre_tail"/>
</dbReference>
<evidence type="ECO:0000256" key="6">
    <source>
        <dbReference type="SAM" id="SignalP"/>
    </source>
</evidence>
<organism evidence="8 9">
    <name type="scientific">Dyadobacter fermentans (strain ATCC 700827 / DSM 18053 / CIP 107007 / KCTC 52180 / NS114)</name>
    <dbReference type="NCBI Taxonomy" id="471854"/>
    <lineage>
        <taxon>Bacteria</taxon>
        <taxon>Pseudomonadati</taxon>
        <taxon>Bacteroidota</taxon>
        <taxon>Cytophagia</taxon>
        <taxon>Cytophagales</taxon>
        <taxon>Spirosomataceae</taxon>
        <taxon>Dyadobacter</taxon>
    </lineage>
</organism>
<dbReference type="Gene3D" id="3.80.20.20">
    <property type="entry name" value="Receptor L-domain"/>
    <property type="match status" value="1"/>
</dbReference>
<keyword evidence="2" id="KW-0134">Cell wall</keyword>
<keyword evidence="3" id="KW-0964">Secreted</keyword>
<dbReference type="KEGG" id="dfe:Dfer_2183"/>
<dbReference type="RefSeq" id="WP_015811658.1">
    <property type="nucleotide sequence ID" value="NC_013037.1"/>
</dbReference>
<dbReference type="Gene3D" id="3.80.10.10">
    <property type="entry name" value="Ribonuclease Inhibitor"/>
    <property type="match status" value="1"/>
</dbReference>
<evidence type="ECO:0000256" key="1">
    <source>
        <dbReference type="ARBA" id="ARBA00004191"/>
    </source>
</evidence>
<evidence type="ECO:0000256" key="2">
    <source>
        <dbReference type="ARBA" id="ARBA00022512"/>
    </source>
</evidence>
<dbReference type="EMBL" id="CP001619">
    <property type="protein sequence ID" value="ACT93406.1"/>
    <property type="molecule type" value="Genomic_DNA"/>
</dbReference>
<dbReference type="AlphaFoldDB" id="C6VYQ1"/>
<reference evidence="8 9" key="1">
    <citation type="journal article" date="2009" name="Stand. Genomic Sci.">
        <title>Complete genome sequence of Dyadobacter fermentans type strain (NS114).</title>
        <authorList>
            <person name="Lang E."/>
            <person name="Lapidus A."/>
            <person name="Chertkov O."/>
            <person name="Brettin T."/>
            <person name="Detter J.C."/>
            <person name="Han C."/>
            <person name="Copeland A."/>
            <person name="Glavina Del Rio T."/>
            <person name="Nolan M."/>
            <person name="Chen F."/>
            <person name="Lucas S."/>
            <person name="Tice H."/>
            <person name="Cheng J.F."/>
            <person name="Land M."/>
            <person name="Hauser L."/>
            <person name="Chang Y.J."/>
            <person name="Jeffries C.D."/>
            <person name="Kopitz M."/>
            <person name="Bruce D."/>
            <person name="Goodwin L."/>
            <person name="Pitluck S."/>
            <person name="Ovchinnikova G."/>
            <person name="Pati A."/>
            <person name="Ivanova N."/>
            <person name="Mavrommatis K."/>
            <person name="Chen A."/>
            <person name="Palaniappan K."/>
            <person name="Chain P."/>
            <person name="Bristow J."/>
            <person name="Eisen J.A."/>
            <person name="Markowitz V."/>
            <person name="Hugenholtz P."/>
            <person name="Goker M."/>
            <person name="Rohde M."/>
            <person name="Kyrpides N.C."/>
            <person name="Klenk H.P."/>
        </authorList>
    </citation>
    <scope>NUCLEOTIDE SEQUENCE [LARGE SCALE GENOMIC DNA]</scope>
    <source>
        <strain evidence="9">ATCC 700827 / DSM 18053 / CIP 107007 / KCTC 52180 / NS114</strain>
    </source>
</reference>
<dbReference type="GO" id="GO:0030313">
    <property type="term" value="C:cell envelope"/>
    <property type="evidence" value="ECO:0007669"/>
    <property type="project" value="UniProtKB-SubCell"/>
</dbReference>
<dbReference type="PROSITE" id="PS51257">
    <property type="entry name" value="PROKAR_LIPOPROTEIN"/>
    <property type="match status" value="1"/>
</dbReference>
<dbReference type="OrthoDB" id="917318at2"/>
<dbReference type="NCBIfam" id="TIGR04183">
    <property type="entry name" value="Por_Secre_tail"/>
    <property type="match status" value="1"/>
</dbReference>
<dbReference type="InterPro" id="IPR036941">
    <property type="entry name" value="Rcpt_L-dom_sf"/>
</dbReference>
<protein>
    <recommendedName>
        <fullName evidence="7">Secretion system C-terminal sorting domain-containing protein</fullName>
    </recommendedName>
</protein>
<evidence type="ECO:0000259" key="7">
    <source>
        <dbReference type="Pfam" id="PF18962"/>
    </source>
</evidence>
<feature type="chain" id="PRO_5002970839" description="Secretion system C-terminal sorting domain-containing protein" evidence="6">
    <location>
        <begin position="23"/>
        <end position="571"/>
    </location>
</feature>
<feature type="domain" description="Secretion system C-terminal sorting" evidence="7">
    <location>
        <begin position="502"/>
        <end position="569"/>
    </location>
</feature>
<dbReference type="eggNOG" id="COG4886">
    <property type="taxonomic scope" value="Bacteria"/>
</dbReference>
<dbReference type="Proteomes" id="UP000002011">
    <property type="component" value="Chromosome"/>
</dbReference>
<dbReference type="STRING" id="471854.Dfer_2183"/>
<comment type="subcellular location">
    <subcellularLocation>
        <location evidence="1">Secreted</location>
        <location evidence="1">Cell wall</location>
    </subcellularLocation>
</comment>
<dbReference type="InterPro" id="IPR032675">
    <property type="entry name" value="LRR_dom_sf"/>
</dbReference>
<sequence>MKRALRSLIGIFVSHGFLFSFATAQSCNVFDLKLTTQAAVNSFNASCKTINGDITISGSDITDLTPLQNIEVMNGKLTIQANPKLASLTGLENITSAQHLLIYSNDLLPDLTGFKKLKAVWGTTHIRFNKNLDNLKGLDSLVNASTFYITNNDSLASLSGLGSLEGVSDILSIGSNVRLATLKGLDKLSGVSRINIGGNDALADLSGLENLTSVSYQMHVSSNPGLTSLKGLDNLTYLSEIYISDNNLMTDLSGLESVGSVFWLVIGESKGLTSLAGLSSLTSATNMIIRSNELLTDLSGLENLTNIGWIQISDNAALTSLSGLGSNVSNGRSNSGARTAALTIGGLVIRNNASLSDCAISAVCEFVGSNTASITGNGPGCEDQSAIQAACSALPVTLADFKIHKEGRAAVLQWTTAEESNSEAFGIEHSVDAVTWHEAGEHRAKGESNVLVHYQWVHNAPAGGLNYYRLKMKDRPKNGLEGTYAYSRIVSVRFADNHAGNVYPNPVSDVLFISNHREAVLLRIVNTEGKTVYEARNVPHSLSTRNLATGIYQLHITLQNGVVQKERIVVL</sequence>
<evidence type="ECO:0000313" key="8">
    <source>
        <dbReference type="EMBL" id="ACT93406.1"/>
    </source>
</evidence>
<evidence type="ECO:0000313" key="9">
    <source>
        <dbReference type="Proteomes" id="UP000002011"/>
    </source>
</evidence>
<accession>C6VYQ1</accession>
<keyword evidence="4 6" id="KW-0732">Signal</keyword>
<keyword evidence="9" id="KW-1185">Reference proteome</keyword>
<proteinExistence type="predicted"/>
<dbReference type="HOGENOM" id="CLU_477139_0_0_10"/>
<gene>
    <name evidence="8" type="ordered locus">Dfer_2183</name>
</gene>
<evidence type="ECO:0000256" key="4">
    <source>
        <dbReference type="ARBA" id="ARBA00022729"/>
    </source>
</evidence>